<proteinExistence type="inferred from homology"/>
<dbReference type="Gene3D" id="3.20.20.80">
    <property type="entry name" value="Glycosidases"/>
    <property type="match status" value="1"/>
</dbReference>
<evidence type="ECO:0000259" key="10">
    <source>
        <dbReference type="SMART" id="SM00642"/>
    </source>
</evidence>
<dbReference type="EC" id="3.2.1.68" evidence="8"/>
<gene>
    <name evidence="11" type="ORF">BAE44_0017752</name>
</gene>
<dbReference type="InterPro" id="IPR044505">
    <property type="entry name" value="GlgX_Isoamylase_N_E_set"/>
</dbReference>
<evidence type="ECO:0000256" key="6">
    <source>
        <dbReference type="ARBA" id="ARBA00022946"/>
    </source>
</evidence>
<name>A0A1E5V7U6_9POAL</name>
<evidence type="ECO:0000313" key="12">
    <source>
        <dbReference type="Proteomes" id="UP000095767"/>
    </source>
</evidence>
<evidence type="ECO:0000256" key="7">
    <source>
        <dbReference type="ARBA" id="ARBA00051664"/>
    </source>
</evidence>
<dbReference type="Pfam" id="PF02922">
    <property type="entry name" value="CBM_48"/>
    <property type="match status" value="1"/>
</dbReference>
<dbReference type="SUPFAM" id="SSF51445">
    <property type="entry name" value="(Trans)glycosidases"/>
    <property type="match status" value="1"/>
</dbReference>
<evidence type="ECO:0000256" key="2">
    <source>
        <dbReference type="ARBA" id="ARBA00008061"/>
    </source>
</evidence>
<feature type="region of interest" description="Disordered" evidence="9">
    <location>
        <begin position="72"/>
        <end position="98"/>
    </location>
</feature>
<keyword evidence="12" id="KW-1185">Reference proteome</keyword>
<evidence type="ECO:0000256" key="8">
    <source>
        <dbReference type="ARBA" id="ARBA00066531"/>
    </source>
</evidence>
<evidence type="ECO:0000313" key="11">
    <source>
        <dbReference type="EMBL" id="OEL21229.1"/>
    </source>
</evidence>
<keyword evidence="6" id="KW-0809">Transit peptide</keyword>
<evidence type="ECO:0000256" key="9">
    <source>
        <dbReference type="SAM" id="MobiDB-lite"/>
    </source>
</evidence>
<dbReference type="PANTHER" id="PTHR43002">
    <property type="entry name" value="GLYCOGEN DEBRANCHING ENZYME"/>
    <property type="match status" value="1"/>
</dbReference>
<keyword evidence="3" id="KW-0150">Chloroplast</keyword>
<dbReference type="CDD" id="cd02856">
    <property type="entry name" value="E_set_GDE_Isoamylase_N"/>
    <property type="match status" value="1"/>
</dbReference>
<comment type="subcellular location">
    <subcellularLocation>
        <location evidence="1">Plastid</location>
        <location evidence="1">Chloroplast</location>
    </subcellularLocation>
</comment>
<comment type="caution">
    <text evidence="11">The sequence shown here is derived from an EMBL/GenBank/DDBJ whole genome shotgun (WGS) entry which is preliminary data.</text>
</comment>
<comment type="catalytic activity">
    <reaction evidence="7">
        <text>Hydrolysis of (1-&gt;6)-alpha-D-glucosidic branch linkages in glycogen, amylopectin and their beta-limit dextrins.</text>
        <dbReference type="EC" id="3.2.1.68"/>
    </reaction>
</comment>
<dbReference type="SUPFAM" id="SSF51011">
    <property type="entry name" value="Glycosyl hydrolase domain"/>
    <property type="match status" value="1"/>
</dbReference>
<sequence>MDSFGTNRTPLRSVAAASATRRSALLRPHRHPALGNRLAATKLGIGSRCGGGYFDKAGVSILVQRLDAARSTAAKSQSEKAGRSVTEEMGHTSSDSEVPLKYSSGKAFPLGVSQVEGGLNFAIFSQHASSVTLCLKLPERGTQDDVEMVECALDRQKNKTGDIWHVSVEGLPASGVLYGYCINGPQGWQQGHRFDDRVILLDPYAKLVSGRKYFGVEEEKSNQLFGTYDFDSSPFDWGDDYTLPNLPETDLVIYEMNVRAFTADESSKLGSAVRGSYLGVIDKIPHLLELGVNAVELLPVFEFDELELKRFPNPRDHMVNTWGYSTINFFAPMSRYASAGGGPVAASKELKQMVKALHNAGIEVILDVVYNHTNEADDANPYMTSFRGIDNKVYYMLDLNNNAQLLNFSGCGNTLNCNHPVVKELVLDSLRHWVKEYHIDGFRFDLASVLCRGPDGSPLDAPPLIKEIAKDSVLSRCKIIAEPWDCGGLYLVGRFPNWDRWAEWNGQYRDDIRRYIKGDPGMKGVFATRVSGSADLYQVNNRKPYHSINFIIAHDGFTLCDLVSYNSKHNDANGEGGRDGCNDNYSWNCGVEGETNDLNVLSLRLRQMKNFHVALMISQGTPMMLMGDEYGHTRYGNNNSYGHDTHINNFQWGQLEERKDGHFRFFSEMVKFRYNHPILRQDRFLVKPAFTVCNSWFILLPKRVHYTEIFLVGRMMSHGMKIVGRTRKANFWHSRKEVIVLHLNMCYVLSTIHDHNSGGDIYLAFNAHEYFVDAVIPPPPHHKSWSRVVDTNLESPNDIVPEGVPFTGSGYRIAPYSSILLKAKP</sequence>
<dbReference type="InterPro" id="IPR006047">
    <property type="entry name" value="GH13_cat_dom"/>
</dbReference>
<feature type="compositionally biased region" description="Basic and acidic residues" evidence="9">
    <location>
        <begin position="77"/>
        <end position="90"/>
    </location>
</feature>
<keyword evidence="4" id="KW-0934">Plastid</keyword>
<dbReference type="FunFam" id="3.20.20.80:FF:000054">
    <property type="entry name" value="Glycogen debranching enzyme"/>
    <property type="match status" value="1"/>
</dbReference>
<dbReference type="EMBL" id="LWDX02048402">
    <property type="protein sequence ID" value="OEL21229.1"/>
    <property type="molecule type" value="Genomic_DNA"/>
</dbReference>
<evidence type="ECO:0000256" key="3">
    <source>
        <dbReference type="ARBA" id="ARBA00022528"/>
    </source>
</evidence>
<dbReference type="AlphaFoldDB" id="A0A1E5V7U6"/>
<evidence type="ECO:0000256" key="1">
    <source>
        <dbReference type="ARBA" id="ARBA00004229"/>
    </source>
</evidence>
<dbReference type="SUPFAM" id="SSF81296">
    <property type="entry name" value="E set domains"/>
    <property type="match status" value="1"/>
</dbReference>
<dbReference type="InterPro" id="IPR013780">
    <property type="entry name" value="Glyco_hydro_b"/>
</dbReference>
<reference evidence="11 12" key="1">
    <citation type="submission" date="2016-09" db="EMBL/GenBank/DDBJ databases">
        <title>The draft genome of Dichanthelium oligosanthes: A C3 panicoid grass species.</title>
        <authorList>
            <person name="Studer A.J."/>
            <person name="Schnable J.C."/>
            <person name="Brutnell T.P."/>
        </authorList>
    </citation>
    <scope>NUCLEOTIDE SEQUENCE [LARGE SCALE GENOMIC DNA]</scope>
    <source>
        <strain evidence="12">cv. Kellogg 1175</strain>
        <tissue evidence="11">Leaf</tissue>
    </source>
</reference>
<accession>A0A1E5V7U6</accession>
<dbReference type="InterPro" id="IPR014756">
    <property type="entry name" value="Ig_E-set"/>
</dbReference>
<dbReference type="STRING" id="888268.A0A1E5V7U6"/>
<dbReference type="CDD" id="cd11326">
    <property type="entry name" value="AmyAc_Glg_debranch"/>
    <property type="match status" value="1"/>
</dbReference>
<dbReference type="Pfam" id="PF00128">
    <property type="entry name" value="Alpha-amylase"/>
    <property type="match status" value="1"/>
</dbReference>
<feature type="domain" description="Glycosyl hydrolase family 13 catalytic" evidence="10">
    <location>
        <begin position="255"/>
        <end position="673"/>
    </location>
</feature>
<organism evidence="11 12">
    <name type="scientific">Dichanthelium oligosanthes</name>
    <dbReference type="NCBI Taxonomy" id="888268"/>
    <lineage>
        <taxon>Eukaryota</taxon>
        <taxon>Viridiplantae</taxon>
        <taxon>Streptophyta</taxon>
        <taxon>Embryophyta</taxon>
        <taxon>Tracheophyta</taxon>
        <taxon>Spermatophyta</taxon>
        <taxon>Magnoliopsida</taxon>
        <taxon>Liliopsida</taxon>
        <taxon>Poales</taxon>
        <taxon>Poaceae</taxon>
        <taxon>PACMAD clade</taxon>
        <taxon>Panicoideae</taxon>
        <taxon>Panicodae</taxon>
        <taxon>Paniceae</taxon>
        <taxon>Dichantheliinae</taxon>
        <taxon>Dichanthelium</taxon>
    </lineage>
</organism>
<dbReference type="InterPro" id="IPR004193">
    <property type="entry name" value="Glyco_hydro_13_N"/>
</dbReference>
<dbReference type="GO" id="GO:0009507">
    <property type="term" value="C:chloroplast"/>
    <property type="evidence" value="ECO:0007669"/>
    <property type="project" value="UniProtKB-SubCell"/>
</dbReference>
<comment type="similarity">
    <text evidence="2">Belongs to the glycosyl hydrolase 13 family.</text>
</comment>
<evidence type="ECO:0000256" key="4">
    <source>
        <dbReference type="ARBA" id="ARBA00022640"/>
    </source>
</evidence>
<dbReference type="OrthoDB" id="204980at2759"/>
<dbReference type="GO" id="GO:0005975">
    <property type="term" value="P:carbohydrate metabolic process"/>
    <property type="evidence" value="ECO:0007669"/>
    <property type="project" value="InterPro"/>
</dbReference>
<dbReference type="Gene3D" id="2.60.40.1180">
    <property type="entry name" value="Golgi alpha-mannosidase II"/>
    <property type="match status" value="1"/>
</dbReference>
<dbReference type="InterPro" id="IPR017853">
    <property type="entry name" value="GH"/>
</dbReference>
<keyword evidence="5" id="KW-0378">Hydrolase</keyword>
<protein>
    <recommendedName>
        <fullName evidence="8">isoamylase</fullName>
        <ecNumber evidence="8">3.2.1.68</ecNumber>
    </recommendedName>
</protein>
<dbReference type="InterPro" id="IPR013783">
    <property type="entry name" value="Ig-like_fold"/>
</dbReference>
<dbReference type="SMART" id="SM00642">
    <property type="entry name" value="Aamy"/>
    <property type="match status" value="1"/>
</dbReference>
<dbReference type="GO" id="GO:0019156">
    <property type="term" value="F:isoamylase activity"/>
    <property type="evidence" value="ECO:0007669"/>
    <property type="project" value="UniProtKB-EC"/>
</dbReference>
<evidence type="ECO:0000256" key="5">
    <source>
        <dbReference type="ARBA" id="ARBA00022801"/>
    </source>
</evidence>
<dbReference type="Proteomes" id="UP000095767">
    <property type="component" value="Unassembled WGS sequence"/>
</dbReference>
<dbReference type="Gene3D" id="2.60.40.10">
    <property type="entry name" value="Immunoglobulins"/>
    <property type="match status" value="1"/>
</dbReference>